<protein>
    <submittedName>
        <fullName evidence="3">Uncharacterized protein</fullName>
    </submittedName>
</protein>
<evidence type="ECO:0000313" key="3">
    <source>
        <dbReference type="EMBL" id="SFT86303.1"/>
    </source>
</evidence>
<dbReference type="OrthoDB" id="826889at2"/>
<name>A0A1I7BGL5_9BACT</name>
<sequence>MTGGAGFISSANKSSKDNRNLAKIRPKATRDDGISRAENMDKADLKSIEDSINFRMSRRNSYVNSGYFFAGIVTLIILWILYILFF</sequence>
<dbReference type="Proteomes" id="UP000199673">
    <property type="component" value="Unassembled WGS sequence"/>
</dbReference>
<keyword evidence="2" id="KW-0472">Membrane</keyword>
<keyword evidence="2" id="KW-1133">Transmembrane helix</keyword>
<dbReference type="STRING" id="305507.SAMN04489724_2406"/>
<feature type="transmembrane region" description="Helical" evidence="2">
    <location>
        <begin position="65"/>
        <end position="85"/>
    </location>
</feature>
<dbReference type="EMBL" id="FPBF01000003">
    <property type="protein sequence ID" value="SFT86303.1"/>
    <property type="molecule type" value="Genomic_DNA"/>
</dbReference>
<evidence type="ECO:0000256" key="2">
    <source>
        <dbReference type="SAM" id="Phobius"/>
    </source>
</evidence>
<dbReference type="RefSeq" id="WP_091693196.1">
    <property type="nucleotide sequence ID" value="NZ_FPBF01000003.1"/>
</dbReference>
<keyword evidence="4" id="KW-1185">Reference proteome</keyword>
<reference evidence="4" key="1">
    <citation type="submission" date="2016-10" db="EMBL/GenBank/DDBJ databases">
        <authorList>
            <person name="Varghese N."/>
            <person name="Submissions S."/>
        </authorList>
    </citation>
    <scope>NUCLEOTIDE SEQUENCE [LARGE SCALE GENOMIC DNA]</scope>
    <source>
        <strain evidence="4">DSM 23445</strain>
    </source>
</reference>
<accession>A0A1I7BGL5</accession>
<proteinExistence type="predicted"/>
<feature type="region of interest" description="Disordered" evidence="1">
    <location>
        <begin position="1"/>
        <end position="36"/>
    </location>
</feature>
<organism evidence="3 4">
    <name type="scientific">Algoriphagus locisalis</name>
    <dbReference type="NCBI Taxonomy" id="305507"/>
    <lineage>
        <taxon>Bacteria</taxon>
        <taxon>Pseudomonadati</taxon>
        <taxon>Bacteroidota</taxon>
        <taxon>Cytophagia</taxon>
        <taxon>Cytophagales</taxon>
        <taxon>Cyclobacteriaceae</taxon>
        <taxon>Algoriphagus</taxon>
    </lineage>
</organism>
<keyword evidence="2" id="KW-0812">Transmembrane</keyword>
<gene>
    <name evidence="3" type="ORF">SAMN04489724_2406</name>
</gene>
<evidence type="ECO:0000313" key="4">
    <source>
        <dbReference type="Proteomes" id="UP000199673"/>
    </source>
</evidence>
<dbReference type="AlphaFoldDB" id="A0A1I7BGL5"/>
<evidence type="ECO:0000256" key="1">
    <source>
        <dbReference type="SAM" id="MobiDB-lite"/>
    </source>
</evidence>